<reference evidence="11 12" key="1">
    <citation type="submission" date="2016-10" db="EMBL/GenBank/DDBJ databases">
        <title>Alkaliphiles isolated from bioreactors.</title>
        <authorList>
            <person name="Salah Z."/>
            <person name="Rout S.P."/>
            <person name="Humphreys P.N."/>
        </authorList>
    </citation>
    <scope>NUCLEOTIDE SEQUENCE [LARGE SCALE GENOMIC DNA]</scope>
    <source>
        <strain evidence="11 12">ZS02</strain>
    </source>
</reference>
<dbReference type="InterPro" id="IPR036909">
    <property type="entry name" value="Cyt_c-like_dom_sf"/>
</dbReference>
<keyword evidence="12" id="KW-1185">Reference proteome</keyword>
<dbReference type="Proteomes" id="UP000187526">
    <property type="component" value="Unassembled WGS sequence"/>
</dbReference>
<evidence type="ECO:0000256" key="3">
    <source>
        <dbReference type="ARBA" id="ARBA00022723"/>
    </source>
</evidence>
<evidence type="ECO:0000256" key="6">
    <source>
        <dbReference type="ARBA" id="ARBA00023002"/>
    </source>
</evidence>
<accession>A0A1R1I6Z3</accession>
<protein>
    <submittedName>
        <fullName evidence="11">Cytochrome B6</fullName>
    </submittedName>
</protein>
<keyword evidence="6" id="KW-0560">Oxidoreductase</keyword>
<dbReference type="PANTHER" id="PTHR30600:SF7">
    <property type="entry name" value="CYTOCHROME C PEROXIDASE-RELATED"/>
    <property type="match status" value="1"/>
</dbReference>
<dbReference type="PANTHER" id="PTHR30600">
    <property type="entry name" value="CYTOCHROME C PEROXIDASE-RELATED"/>
    <property type="match status" value="1"/>
</dbReference>
<dbReference type="AlphaFoldDB" id="A0A1R1I6Z3"/>
<dbReference type="GO" id="GO:0020037">
    <property type="term" value="F:heme binding"/>
    <property type="evidence" value="ECO:0007669"/>
    <property type="project" value="InterPro"/>
</dbReference>
<comment type="subcellular location">
    <subcellularLocation>
        <location evidence="1">Periplasm</location>
    </subcellularLocation>
</comment>
<evidence type="ECO:0000256" key="9">
    <source>
        <dbReference type="PIRSR" id="PIRSR000294-2"/>
    </source>
</evidence>
<feature type="binding site" description="covalent" evidence="8">
    <location>
        <position position="223"/>
    </location>
    <ligand>
        <name>heme c</name>
        <dbReference type="ChEBI" id="CHEBI:61717"/>
        <label>2</label>
    </ligand>
</feature>
<evidence type="ECO:0000313" key="11">
    <source>
        <dbReference type="EMBL" id="OMG54503.1"/>
    </source>
</evidence>
<dbReference type="GO" id="GO:0046872">
    <property type="term" value="F:metal ion binding"/>
    <property type="evidence" value="ECO:0007669"/>
    <property type="project" value="UniProtKB-KW"/>
</dbReference>
<comment type="PTM">
    <text evidence="8">Binds 2 heme groups per subunit.</text>
</comment>
<feature type="binding site" description="axial binding residue" evidence="9">
    <location>
        <position position="84"/>
    </location>
    <ligand>
        <name>heme c</name>
        <dbReference type="ChEBI" id="CHEBI:61717"/>
        <label>1</label>
    </ligand>
    <ligandPart>
        <name>Fe</name>
        <dbReference type="ChEBI" id="CHEBI:18248"/>
    </ligandPart>
</feature>
<feature type="domain" description="Cytochrome c" evidence="10">
    <location>
        <begin position="209"/>
        <end position="327"/>
    </location>
</feature>
<keyword evidence="5" id="KW-0574">Periplasm</keyword>
<feature type="binding site" description="axial binding residue" evidence="9">
    <location>
        <position position="227"/>
    </location>
    <ligand>
        <name>heme c</name>
        <dbReference type="ChEBI" id="CHEBI:61717"/>
        <label>2</label>
    </ligand>
    <ligandPart>
        <name>Fe</name>
        <dbReference type="ChEBI" id="CHEBI:18248"/>
    </ligandPart>
</feature>
<dbReference type="EMBL" id="MTHD01000002">
    <property type="protein sequence ID" value="OMG54503.1"/>
    <property type="molecule type" value="Genomic_DNA"/>
</dbReference>
<keyword evidence="4" id="KW-0732">Signal</keyword>
<dbReference type="GO" id="GO:0004130">
    <property type="term" value="F:cytochrome-c peroxidase activity"/>
    <property type="evidence" value="ECO:0007669"/>
    <property type="project" value="TreeGrafter"/>
</dbReference>
<comment type="cofactor">
    <cofactor evidence="8">
        <name>heme</name>
        <dbReference type="ChEBI" id="CHEBI:30413"/>
    </cofactor>
    <text evidence="8">Binds 2 heme groups.</text>
</comment>
<feature type="binding site" description="covalent" evidence="8">
    <location>
        <position position="226"/>
    </location>
    <ligand>
        <name>heme c</name>
        <dbReference type="ChEBI" id="CHEBI:61717"/>
        <label>2</label>
    </ligand>
</feature>
<keyword evidence="7 9" id="KW-0408">Iron</keyword>
<dbReference type="InterPro" id="IPR051395">
    <property type="entry name" value="Cytochrome_c_Peroxidase/MauG"/>
</dbReference>
<dbReference type="InterPro" id="IPR026259">
    <property type="entry name" value="MauG/Cytc_peroxidase"/>
</dbReference>
<dbReference type="Gene3D" id="1.10.760.10">
    <property type="entry name" value="Cytochrome c-like domain"/>
    <property type="match status" value="2"/>
</dbReference>
<sequence length="337" mass="36606">MKKIVASVLLLVIVLGSAWFSRPSRDDSTLIQEAFAPVFDDTVQPLRALPPLPALPPERVLLGERLFTDTRLSADYSVACVSCHRFDLGGADGRRVSLGINGAEGPINAPTVFNSSLNFVQFWDGRAANLQEQAAGPIHNALEMGSSWAQVLERLAADDSMRRDFAAAYPDGLTAANVADAIASFEQSLLTVDAPFDRFLRGDRQAIGELEIDGYHRFRDFGCISCHQGALVGGNMFQKFGVLGDYFAGRPVSQADLGRYNVTGREEDRHVFKVPSLRNVALTAPYFHDGSASSLETAVAVMGRYQLGRDLLPDDVTAIVAFLNSLTGQIPERASEQ</sequence>
<feature type="binding site" description="covalent" evidence="8">
    <location>
        <position position="80"/>
    </location>
    <ligand>
        <name>heme c</name>
        <dbReference type="ChEBI" id="CHEBI:61717"/>
        <label>1</label>
    </ligand>
</feature>
<dbReference type="Pfam" id="PF03150">
    <property type="entry name" value="CCP_MauG"/>
    <property type="match status" value="1"/>
</dbReference>
<dbReference type="STRING" id="418702.BJN45_04525"/>
<organism evidence="11 12">
    <name type="scientific">Azonexus hydrophilus</name>
    <dbReference type="NCBI Taxonomy" id="418702"/>
    <lineage>
        <taxon>Bacteria</taxon>
        <taxon>Pseudomonadati</taxon>
        <taxon>Pseudomonadota</taxon>
        <taxon>Betaproteobacteria</taxon>
        <taxon>Rhodocyclales</taxon>
        <taxon>Azonexaceae</taxon>
        <taxon>Azonexus</taxon>
    </lineage>
</organism>
<evidence type="ECO:0000256" key="4">
    <source>
        <dbReference type="ARBA" id="ARBA00022729"/>
    </source>
</evidence>
<evidence type="ECO:0000256" key="2">
    <source>
        <dbReference type="ARBA" id="ARBA00022617"/>
    </source>
</evidence>
<proteinExistence type="predicted"/>
<keyword evidence="3 9" id="KW-0479">Metal-binding</keyword>
<comment type="caution">
    <text evidence="11">The sequence shown here is derived from an EMBL/GenBank/DDBJ whole genome shotgun (WGS) entry which is preliminary data.</text>
</comment>
<dbReference type="GO" id="GO:0042597">
    <property type="term" value="C:periplasmic space"/>
    <property type="evidence" value="ECO:0007669"/>
    <property type="project" value="UniProtKB-SubCell"/>
</dbReference>
<evidence type="ECO:0000313" key="12">
    <source>
        <dbReference type="Proteomes" id="UP000187526"/>
    </source>
</evidence>
<evidence type="ECO:0000256" key="5">
    <source>
        <dbReference type="ARBA" id="ARBA00022764"/>
    </source>
</evidence>
<gene>
    <name evidence="11" type="ORF">BJN45_04525</name>
</gene>
<feature type="binding site" description="axial binding residue" evidence="9">
    <location>
        <position position="302"/>
    </location>
    <ligand>
        <name>heme c</name>
        <dbReference type="ChEBI" id="CHEBI:61717"/>
        <label>2</label>
    </ligand>
    <ligandPart>
        <name>Fe</name>
        <dbReference type="ChEBI" id="CHEBI:18248"/>
    </ligandPart>
</feature>
<name>A0A1R1I6Z3_9RHOO</name>
<dbReference type="InterPro" id="IPR009056">
    <property type="entry name" value="Cyt_c-like_dom"/>
</dbReference>
<keyword evidence="2 8" id="KW-0349">Heme</keyword>
<dbReference type="SUPFAM" id="SSF46626">
    <property type="entry name" value="Cytochrome c"/>
    <property type="match status" value="2"/>
</dbReference>
<dbReference type="PROSITE" id="PS51007">
    <property type="entry name" value="CYTC"/>
    <property type="match status" value="2"/>
</dbReference>
<feature type="binding site" description="covalent" evidence="8">
    <location>
        <position position="83"/>
    </location>
    <ligand>
        <name>heme c</name>
        <dbReference type="ChEBI" id="CHEBI:61717"/>
        <label>1</label>
    </ligand>
</feature>
<evidence type="ECO:0000256" key="8">
    <source>
        <dbReference type="PIRSR" id="PIRSR000294-1"/>
    </source>
</evidence>
<dbReference type="RefSeq" id="WP_076092597.1">
    <property type="nucleotide sequence ID" value="NZ_MTHD01000002.1"/>
</dbReference>
<dbReference type="InterPro" id="IPR004852">
    <property type="entry name" value="Di-haem_cyt_c_peroxidsae"/>
</dbReference>
<evidence type="ECO:0000256" key="1">
    <source>
        <dbReference type="ARBA" id="ARBA00004418"/>
    </source>
</evidence>
<feature type="domain" description="Cytochrome c" evidence="10">
    <location>
        <begin position="58"/>
        <end position="189"/>
    </location>
</feature>
<evidence type="ECO:0000259" key="10">
    <source>
        <dbReference type="PROSITE" id="PS51007"/>
    </source>
</evidence>
<dbReference type="OrthoDB" id="9805202at2"/>
<dbReference type="GO" id="GO:0009055">
    <property type="term" value="F:electron transfer activity"/>
    <property type="evidence" value="ECO:0007669"/>
    <property type="project" value="InterPro"/>
</dbReference>
<evidence type="ECO:0000256" key="7">
    <source>
        <dbReference type="ARBA" id="ARBA00023004"/>
    </source>
</evidence>
<dbReference type="PIRSF" id="PIRSF000294">
    <property type="entry name" value="Cytochrome-c_peroxidase"/>
    <property type="match status" value="1"/>
</dbReference>